<name>A0A0L7RG10_9HYME</name>
<reference evidence="2 3" key="1">
    <citation type="submission" date="2015-07" db="EMBL/GenBank/DDBJ databases">
        <title>The genome of Habropoda laboriosa.</title>
        <authorList>
            <person name="Pan H."/>
            <person name="Kapheim K."/>
        </authorList>
    </citation>
    <scope>NUCLEOTIDE SEQUENCE [LARGE SCALE GENOMIC DNA]</scope>
    <source>
        <strain evidence="2">0110345459</strain>
    </source>
</reference>
<feature type="region of interest" description="Disordered" evidence="1">
    <location>
        <begin position="236"/>
        <end position="264"/>
    </location>
</feature>
<dbReference type="EMBL" id="KQ414601">
    <property type="protein sequence ID" value="KOC69671.1"/>
    <property type="molecule type" value="Genomic_DNA"/>
</dbReference>
<feature type="compositionally biased region" description="Basic and acidic residues" evidence="1">
    <location>
        <begin position="166"/>
        <end position="189"/>
    </location>
</feature>
<gene>
    <name evidence="2" type="ORF">WH47_07858</name>
</gene>
<accession>A0A0L7RG10</accession>
<evidence type="ECO:0000256" key="1">
    <source>
        <dbReference type="SAM" id="MobiDB-lite"/>
    </source>
</evidence>
<feature type="region of interest" description="Disordered" evidence="1">
    <location>
        <begin position="166"/>
        <end position="217"/>
    </location>
</feature>
<organism evidence="2 3">
    <name type="scientific">Habropoda laboriosa</name>
    <dbReference type="NCBI Taxonomy" id="597456"/>
    <lineage>
        <taxon>Eukaryota</taxon>
        <taxon>Metazoa</taxon>
        <taxon>Ecdysozoa</taxon>
        <taxon>Arthropoda</taxon>
        <taxon>Hexapoda</taxon>
        <taxon>Insecta</taxon>
        <taxon>Pterygota</taxon>
        <taxon>Neoptera</taxon>
        <taxon>Endopterygota</taxon>
        <taxon>Hymenoptera</taxon>
        <taxon>Apocrita</taxon>
        <taxon>Aculeata</taxon>
        <taxon>Apoidea</taxon>
        <taxon>Anthophila</taxon>
        <taxon>Apidae</taxon>
        <taxon>Habropoda</taxon>
    </lineage>
</organism>
<dbReference type="Proteomes" id="UP000053825">
    <property type="component" value="Unassembled WGS sequence"/>
</dbReference>
<dbReference type="AlphaFoldDB" id="A0A0L7RG10"/>
<protein>
    <submittedName>
        <fullName evidence="2">Uncharacterized protein</fullName>
    </submittedName>
</protein>
<proteinExistence type="predicted"/>
<feature type="compositionally biased region" description="Basic and acidic residues" evidence="1">
    <location>
        <begin position="197"/>
        <end position="211"/>
    </location>
</feature>
<evidence type="ECO:0000313" key="2">
    <source>
        <dbReference type="EMBL" id="KOC69671.1"/>
    </source>
</evidence>
<evidence type="ECO:0000313" key="3">
    <source>
        <dbReference type="Proteomes" id="UP000053825"/>
    </source>
</evidence>
<sequence length="392" mass="44208">MEGHFRGPPVLESVTIYGSCLESRPGGSQLDKCHAEKYSTLSGKHEAPQNVANHPRWPFDPTRRVWPSILRCDKHSDRVGVIGQWLSSPPVGALACSLFSVTSAGEHVVAQASACQRIRLGVESFDFDDFIVEFEGEDGDVSSGGVIRLVMCEVKLWYTRIQRSEDLRDPKKSENPRFQSPKDPKDSKNSKISGSQRFRDLKDSKTSEDPRFQIQGSKAPRILKIRKTLKSQGPKDFEISKIPKVSKRLRSRSSKESPGTQKSEVSGFKDLKTFAILRNLKTQGSKALRILKIRKTLKSQGPKDFEISKIPKRLKTQGFKALRIPKFPKTLKSQSPTDLKIPKIPKILKSQDLQYPKKSANSKFSIPKNLRIPKNQKILSSYLSTCNFPRLH</sequence>
<keyword evidence="3" id="KW-1185">Reference proteome</keyword>